<name>A0AAE0D0V9_COLKA</name>
<keyword evidence="2" id="KW-1185">Reference proteome</keyword>
<reference evidence="1" key="1">
    <citation type="submission" date="2023-02" db="EMBL/GenBank/DDBJ databases">
        <title>Colletotrichum kahawae CIFC_Que2 genome sequencing and assembly.</title>
        <authorList>
            <person name="Baroncelli R."/>
        </authorList>
    </citation>
    <scope>NUCLEOTIDE SEQUENCE</scope>
    <source>
        <strain evidence="1">CIFC_Que2</strain>
    </source>
</reference>
<evidence type="ECO:0000313" key="1">
    <source>
        <dbReference type="EMBL" id="KAK2735343.1"/>
    </source>
</evidence>
<protein>
    <submittedName>
        <fullName evidence="1">Uncharacterized protein</fullName>
    </submittedName>
</protein>
<organism evidence="1 2">
    <name type="scientific">Colletotrichum kahawae</name>
    <name type="common">Coffee berry disease fungus</name>
    <dbReference type="NCBI Taxonomy" id="34407"/>
    <lineage>
        <taxon>Eukaryota</taxon>
        <taxon>Fungi</taxon>
        <taxon>Dikarya</taxon>
        <taxon>Ascomycota</taxon>
        <taxon>Pezizomycotina</taxon>
        <taxon>Sordariomycetes</taxon>
        <taxon>Hypocreomycetidae</taxon>
        <taxon>Glomerellales</taxon>
        <taxon>Glomerellaceae</taxon>
        <taxon>Colletotrichum</taxon>
        <taxon>Colletotrichum gloeosporioides species complex</taxon>
    </lineage>
</organism>
<dbReference type="AlphaFoldDB" id="A0AAE0D0V9"/>
<dbReference type="Proteomes" id="UP001281614">
    <property type="component" value="Unassembled WGS sequence"/>
</dbReference>
<evidence type="ECO:0000313" key="2">
    <source>
        <dbReference type="Proteomes" id="UP001281614"/>
    </source>
</evidence>
<comment type="caution">
    <text evidence="1">The sequence shown here is derived from an EMBL/GenBank/DDBJ whole genome shotgun (WGS) entry which is preliminary data.</text>
</comment>
<proteinExistence type="predicted"/>
<dbReference type="EMBL" id="VYYT01000444">
    <property type="protein sequence ID" value="KAK2735343.1"/>
    <property type="molecule type" value="Genomic_DNA"/>
</dbReference>
<gene>
    <name evidence="1" type="ORF">CKAH01_01724</name>
</gene>
<accession>A0AAE0D0V9</accession>
<sequence>MAGRINSMQPLSTVFRAAAGILQPILERSRHEANYGACQPIFLPDAVAQTQAAGGKSLPVNEEALGAPMTRRSPWVPCVMSLSCPEL</sequence>